<gene>
    <name evidence="1" type="ORF">NBRC116598_18110</name>
</gene>
<name>A0ABQ0AKI5_9RHOB</name>
<sequence>MAKDVSLLRDMLAANGIGPLGQSAKMDAGLIKAINHFQKKAGFKVTDSVVDPGGRTFKALLPKYQKALKALEKARKEPLYQMKFKGKTILCNKAEYDRLYAQALKNVQSRVSSLLSYNRILQMNQKEYQDTADFSNDAAMALMHALFVSVATTGAPNPALAKKAASAAAALNKLVKKNKVGATLTAQAHAKIATKVSDSIIKGTLKQVRKHADSTLTGATAAQSPDQLGKKFTAACAADKSILSLIDAQIDAELKTAQPQN</sequence>
<organism evidence="1 2">
    <name type="scientific">Pseudophaeobacter arcticus</name>
    <dbReference type="NCBI Taxonomy" id="385492"/>
    <lineage>
        <taxon>Bacteria</taxon>
        <taxon>Pseudomonadati</taxon>
        <taxon>Pseudomonadota</taxon>
        <taxon>Alphaproteobacteria</taxon>
        <taxon>Rhodobacterales</taxon>
        <taxon>Paracoccaceae</taxon>
        <taxon>Pseudophaeobacter</taxon>
    </lineage>
</organism>
<keyword evidence="2" id="KW-1185">Reference proteome</keyword>
<reference evidence="1 2" key="1">
    <citation type="submission" date="2024-04" db="EMBL/GenBank/DDBJ databases">
        <title>Draft genome sequence of Pseudophaeobacter arcticus NBRC 116598.</title>
        <authorList>
            <person name="Miyakawa T."/>
            <person name="Kusuya Y."/>
            <person name="Miura T."/>
        </authorList>
    </citation>
    <scope>NUCLEOTIDE SEQUENCE [LARGE SCALE GENOMIC DNA]</scope>
    <source>
        <strain evidence="1 2">SU-CL00105</strain>
    </source>
</reference>
<accession>A0ABQ0AKI5</accession>
<protein>
    <recommendedName>
        <fullName evidence="3">Peptidoglycan binding domain-containing protein</fullName>
    </recommendedName>
</protein>
<evidence type="ECO:0000313" key="2">
    <source>
        <dbReference type="Proteomes" id="UP001441944"/>
    </source>
</evidence>
<dbReference type="RefSeq" id="WP_353399115.1">
    <property type="nucleotide sequence ID" value="NZ_BAABWU010000005.1"/>
</dbReference>
<evidence type="ECO:0008006" key="3">
    <source>
        <dbReference type="Google" id="ProtNLM"/>
    </source>
</evidence>
<proteinExistence type="predicted"/>
<comment type="caution">
    <text evidence="1">The sequence shown here is derived from an EMBL/GenBank/DDBJ whole genome shotgun (WGS) entry which is preliminary data.</text>
</comment>
<dbReference type="Proteomes" id="UP001441944">
    <property type="component" value="Unassembled WGS sequence"/>
</dbReference>
<evidence type="ECO:0000313" key="1">
    <source>
        <dbReference type="EMBL" id="GAA6196367.1"/>
    </source>
</evidence>
<dbReference type="Gene3D" id="1.10.101.10">
    <property type="entry name" value="PGBD-like superfamily/PGBD"/>
    <property type="match status" value="1"/>
</dbReference>
<dbReference type="InterPro" id="IPR036366">
    <property type="entry name" value="PGBDSf"/>
</dbReference>
<dbReference type="EMBL" id="BAABWU010000005">
    <property type="protein sequence ID" value="GAA6196367.1"/>
    <property type="molecule type" value="Genomic_DNA"/>
</dbReference>